<dbReference type="KEGG" id="xdo:XDD1_0957"/>
<gene>
    <name evidence="1" type="ORF">XDD1_0957</name>
</gene>
<organism evidence="1 2">
    <name type="scientific">Xenorhabdus doucetiae</name>
    <dbReference type="NCBI Taxonomy" id="351671"/>
    <lineage>
        <taxon>Bacteria</taxon>
        <taxon>Pseudomonadati</taxon>
        <taxon>Pseudomonadota</taxon>
        <taxon>Gammaproteobacteria</taxon>
        <taxon>Enterobacterales</taxon>
        <taxon>Morganellaceae</taxon>
        <taxon>Xenorhabdus</taxon>
    </lineage>
</organism>
<dbReference type="EMBL" id="FO704550">
    <property type="protein sequence ID" value="CDG16660.1"/>
    <property type="molecule type" value="Genomic_DNA"/>
</dbReference>
<dbReference type="HOGENOM" id="CLU_3259977_0_0_6"/>
<name>A0A068QS52_9GAMM</name>
<proteinExistence type="predicted"/>
<dbReference type="AlphaFoldDB" id="A0A068QS52"/>
<evidence type="ECO:0000313" key="2">
    <source>
        <dbReference type="Proteomes" id="UP000032721"/>
    </source>
</evidence>
<sequence>MFFNINNLYRKKNSILIFSIGKLHHESSLYCIIKNAIQAWIA</sequence>
<accession>A0A068QS52</accession>
<reference evidence="1 2" key="1">
    <citation type="submission" date="2013-07" db="EMBL/GenBank/DDBJ databases">
        <authorList>
            <person name="Genoscope - CEA"/>
        </authorList>
    </citation>
    <scope>NUCLEOTIDE SEQUENCE [LARGE SCALE GENOMIC DNA]</scope>
    <source>
        <strain evidence="2">FRM16 / DSM 17909</strain>
    </source>
</reference>
<dbReference type="Proteomes" id="UP000032721">
    <property type="component" value="Chromosome"/>
</dbReference>
<evidence type="ECO:0000313" key="1">
    <source>
        <dbReference type="EMBL" id="CDG16660.1"/>
    </source>
</evidence>
<protein>
    <submittedName>
        <fullName evidence="1">Uncharacterized protein</fullName>
    </submittedName>
</protein>